<keyword evidence="1" id="KW-0472">Membrane</keyword>
<keyword evidence="1" id="KW-1133">Transmembrane helix</keyword>
<dbReference type="AlphaFoldDB" id="F8AHD3"/>
<proteinExistence type="predicted"/>
<evidence type="ECO:0000313" key="3">
    <source>
        <dbReference type="Proteomes" id="UP000008386"/>
    </source>
</evidence>
<feature type="transmembrane region" description="Helical" evidence="1">
    <location>
        <begin position="253"/>
        <end position="275"/>
    </location>
</feature>
<dbReference type="HOGENOM" id="CLU_082327_0_0_2"/>
<dbReference type="STRING" id="529709.PYCH_04400"/>
<evidence type="ECO:0000256" key="1">
    <source>
        <dbReference type="SAM" id="Phobius"/>
    </source>
</evidence>
<evidence type="ECO:0000313" key="2">
    <source>
        <dbReference type="EMBL" id="AEH24130.1"/>
    </source>
</evidence>
<dbReference type="KEGG" id="pya:PYCH_04400"/>
<dbReference type="eggNOG" id="arCOG05815">
    <property type="taxonomic scope" value="Archaea"/>
</dbReference>
<accession>F8AHD3</accession>
<sequence>MGALKAFGDAVNFTLRNPRLALIPLLIALILAPMSAYIQRDIEPFSPMERGKEIEGIIIEEHGATGEMGLENLWPLLFLLLLSLLLNSAAQYSVIYGALRAGEGKDVPLSELFVKGLEHIVQVFGINVLTTIIVAAAAIAAGLPFLMLVIGGAFVNSNSLMLAGVILLLIVEVIILPFLVGASSMTVPAYVVKGSFGSFIDGFAVAWKNKLSSMGFGALLLIFIMAIVIAPAAIVAIILLASQGLTARIVAALIQAPFQAVAQTFASVAGLFLYLELKEELERADNL</sequence>
<name>F8AHD3_PYRYC</name>
<feature type="transmembrane region" description="Helical" evidence="1">
    <location>
        <begin position="76"/>
        <end position="99"/>
    </location>
</feature>
<organism evidence="2 3">
    <name type="scientific">Pyrococcus yayanosii (strain CH1 / JCM 16557)</name>
    <dbReference type="NCBI Taxonomy" id="529709"/>
    <lineage>
        <taxon>Archaea</taxon>
        <taxon>Methanobacteriati</taxon>
        <taxon>Methanobacteriota</taxon>
        <taxon>Thermococci</taxon>
        <taxon>Thermococcales</taxon>
        <taxon>Thermococcaceae</taxon>
        <taxon>Pyrococcus</taxon>
    </lineage>
</organism>
<feature type="transmembrane region" description="Helical" evidence="1">
    <location>
        <begin position="219"/>
        <end position="241"/>
    </location>
</feature>
<gene>
    <name evidence="2" type="ordered locus">PYCH_04400</name>
</gene>
<keyword evidence="1" id="KW-0812">Transmembrane</keyword>
<feature type="transmembrane region" description="Helical" evidence="1">
    <location>
        <begin position="160"/>
        <end position="181"/>
    </location>
</feature>
<dbReference type="Proteomes" id="UP000008386">
    <property type="component" value="Chromosome"/>
</dbReference>
<feature type="transmembrane region" description="Helical" evidence="1">
    <location>
        <begin position="119"/>
        <end position="148"/>
    </location>
</feature>
<protein>
    <submittedName>
        <fullName evidence="2">Uncharacterized protein</fullName>
    </submittedName>
</protein>
<feature type="transmembrane region" description="Helical" evidence="1">
    <location>
        <begin position="20"/>
        <end position="38"/>
    </location>
</feature>
<keyword evidence="3" id="KW-1185">Reference proteome</keyword>
<dbReference type="EMBL" id="CP002779">
    <property type="protein sequence ID" value="AEH24130.1"/>
    <property type="molecule type" value="Genomic_DNA"/>
</dbReference>
<reference evidence="2 3" key="1">
    <citation type="journal article" date="2011" name="J. Bacteriol.">
        <title>Complete genome sequence of the obligate piezophilic hyperthermophilic archaeon Pyrococcus yayanosii CH1.</title>
        <authorList>
            <person name="Jun X."/>
            <person name="Lupeng L."/>
            <person name="Minjuan X."/>
            <person name="Oger P."/>
            <person name="Fengping W."/>
            <person name="Jebbar M."/>
            <person name="Xiang X."/>
        </authorList>
    </citation>
    <scope>NUCLEOTIDE SEQUENCE [LARGE SCALE GENOMIC DNA]</scope>
    <source>
        <strain evidence="3">CH1 / JCM 16557</strain>
    </source>
</reference>